<dbReference type="Pfam" id="PF07575">
    <property type="entry name" value="Nucleopor_Nup85"/>
    <property type="match status" value="2"/>
</dbReference>
<accession>A0A6A5QF47</accession>
<evidence type="ECO:0000256" key="9">
    <source>
        <dbReference type="RuleBase" id="RU365073"/>
    </source>
</evidence>
<dbReference type="InterPro" id="IPR011502">
    <property type="entry name" value="Nucleoporin_Nup85"/>
</dbReference>
<keyword evidence="5 9" id="KW-0653">Protein transport</keyword>
<comment type="similarity">
    <text evidence="2 9">Belongs to the nucleoporin Nup85 family.</text>
</comment>
<evidence type="ECO:0000256" key="2">
    <source>
        <dbReference type="ARBA" id="ARBA00005573"/>
    </source>
</evidence>
<evidence type="ECO:0000256" key="1">
    <source>
        <dbReference type="ARBA" id="ARBA00004567"/>
    </source>
</evidence>
<dbReference type="GO" id="GO:0006406">
    <property type="term" value="P:mRNA export from nucleus"/>
    <property type="evidence" value="ECO:0007669"/>
    <property type="project" value="TreeGrafter"/>
</dbReference>
<comment type="subunit">
    <text evidence="9">Component of the nuclear pore complex (NPC).</text>
</comment>
<feature type="region of interest" description="Disordered" evidence="10">
    <location>
        <begin position="1"/>
        <end position="151"/>
    </location>
</feature>
<dbReference type="PANTHER" id="PTHR13373">
    <property type="entry name" value="FROUNT PROTEIN-RELATED"/>
    <property type="match status" value="1"/>
</dbReference>
<keyword evidence="9" id="KW-0472">Membrane</keyword>
<evidence type="ECO:0000313" key="12">
    <source>
        <dbReference type="Proteomes" id="UP000800096"/>
    </source>
</evidence>
<comment type="subcellular location">
    <subcellularLocation>
        <location evidence="1 9">Nucleus</location>
        <location evidence="1 9">Nuclear pore complex</location>
    </subcellularLocation>
</comment>
<dbReference type="GO" id="GO:0017056">
    <property type="term" value="F:structural constituent of nuclear pore"/>
    <property type="evidence" value="ECO:0007669"/>
    <property type="project" value="TreeGrafter"/>
</dbReference>
<evidence type="ECO:0000256" key="8">
    <source>
        <dbReference type="ARBA" id="ARBA00023242"/>
    </source>
</evidence>
<evidence type="ECO:0000256" key="7">
    <source>
        <dbReference type="ARBA" id="ARBA00023132"/>
    </source>
</evidence>
<protein>
    <recommendedName>
        <fullName evidence="9">Nuclear pore complex protein Nup85</fullName>
    </recommendedName>
</protein>
<dbReference type="GO" id="GO:0031965">
    <property type="term" value="C:nuclear membrane"/>
    <property type="evidence" value="ECO:0007669"/>
    <property type="project" value="UniProtKB-UniRule"/>
</dbReference>
<dbReference type="AlphaFoldDB" id="A0A6A5QF47"/>
<comment type="function">
    <text evidence="9">Functions as a component of the nuclear pore complex (NPC).</text>
</comment>
<keyword evidence="3 9" id="KW-0813">Transport</keyword>
<keyword evidence="8 9" id="KW-0539">Nucleus</keyword>
<name>A0A6A5QF47_AMPQU</name>
<evidence type="ECO:0000256" key="3">
    <source>
        <dbReference type="ARBA" id="ARBA00022448"/>
    </source>
</evidence>
<dbReference type="PANTHER" id="PTHR13373:SF21">
    <property type="entry name" value="NUCLEAR PORE COMPLEX PROTEIN NUP85"/>
    <property type="match status" value="1"/>
</dbReference>
<evidence type="ECO:0000313" key="11">
    <source>
        <dbReference type="EMBL" id="KAF1914271.1"/>
    </source>
</evidence>
<dbReference type="GO" id="GO:0031080">
    <property type="term" value="C:nuclear pore outer ring"/>
    <property type="evidence" value="ECO:0007669"/>
    <property type="project" value="TreeGrafter"/>
</dbReference>
<keyword evidence="7 9" id="KW-0906">Nuclear pore complex</keyword>
<evidence type="ECO:0000256" key="4">
    <source>
        <dbReference type="ARBA" id="ARBA00022816"/>
    </source>
</evidence>
<keyword evidence="12" id="KW-1185">Reference proteome</keyword>
<proteinExistence type="inferred from homology"/>
<keyword evidence="6 9" id="KW-0811">Translocation</keyword>
<organism evidence="11 12">
    <name type="scientific">Ampelomyces quisqualis</name>
    <name type="common">Powdery mildew agent</name>
    <dbReference type="NCBI Taxonomy" id="50730"/>
    <lineage>
        <taxon>Eukaryota</taxon>
        <taxon>Fungi</taxon>
        <taxon>Dikarya</taxon>
        <taxon>Ascomycota</taxon>
        <taxon>Pezizomycotina</taxon>
        <taxon>Dothideomycetes</taxon>
        <taxon>Pleosporomycetidae</taxon>
        <taxon>Pleosporales</taxon>
        <taxon>Pleosporineae</taxon>
        <taxon>Phaeosphaeriaceae</taxon>
        <taxon>Ampelomyces</taxon>
    </lineage>
</organism>
<evidence type="ECO:0000256" key="6">
    <source>
        <dbReference type="ARBA" id="ARBA00023010"/>
    </source>
</evidence>
<dbReference type="OrthoDB" id="5422384at2759"/>
<evidence type="ECO:0000256" key="10">
    <source>
        <dbReference type="SAM" id="MobiDB-lite"/>
    </source>
</evidence>
<gene>
    <name evidence="11" type="ORF">BDU57DRAFT_557945</name>
</gene>
<dbReference type="GO" id="GO:0045893">
    <property type="term" value="P:positive regulation of DNA-templated transcription"/>
    <property type="evidence" value="ECO:0007669"/>
    <property type="project" value="TreeGrafter"/>
</dbReference>
<feature type="compositionally biased region" description="Low complexity" evidence="10">
    <location>
        <begin position="71"/>
        <end position="80"/>
    </location>
</feature>
<evidence type="ECO:0000256" key="5">
    <source>
        <dbReference type="ARBA" id="ARBA00022927"/>
    </source>
</evidence>
<feature type="compositionally biased region" description="Acidic residues" evidence="10">
    <location>
        <begin position="102"/>
        <end position="134"/>
    </location>
</feature>
<sequence length="1039" mass="112981">MVGVPSSTPPSSPGRYSRRNDPSTTPAGPPPDRLFGSAKPTFIAPNSCSRPGAMFASSPPKNGVLEGIGSGSIRTSSSGRPTAQRGRTTSGGFHAPSGSAAFEDEHEDAPGEEDDDMDDDEYDDERTEDDDYSDTELSAQRRAKPHNAFSQSILSRTSASELEPGSTLVHAGAKQTHFDLLAIAKGLTPNISRITLHEPDYLVLQTERLAQKVHESLEVDTPDQQTDVLGDVTQSLVALWQAASKTKGEISSKQPGAADNLTRAAQLASLLLTLHHPPSTGHNQRTSALSLNPAQPDARHYTPIPKILLDWLNSTYAHVSEVDHVLKETHGYSRHASFWEAVQAAAVRGNFAQCVQLLQGANLEFAATAQEDGLGDTGYSGTHLRYANDAVRASIDLLRECPAVASGDWDIKGHDWSIFRQRVHQAYTNLQDVAEGDSASRHAMPMPFTASHFGISQSQANFQLSVASRKAESKVPWSVYENLRKLYQILSGNEEEVLSISADWIEAALGLTIWWNGEEEEDTGLGSLAASRRSIMRTQRVRSVDVTPVKAYCQRLSAALAAVIENSDEDFSVNTTDRFEVGIACIADDNVESLLQILSSWSLPLAATVAEIASAGEWFTRADGIMNQFDQSDLMVLSYNEQQKTGVSKDDFLVAYSKLLATKGQLSAQDSQASKEGWELAIQVLGRLDDSISASGRIEQMLNELPLESSLRVDKITRLCHELGLSQHALTIAQKYAEHLRTNTQNYGDTLLYYARAHDTPRIQEVLRVLVAHCLIKSIAYPPLSELDESLESLIKSPKQTLTKLSGLDPEAASLLSNHLSGYATIRKFYDLRDEEVLLKTGEKPAHRPMARKRAAANALSVIVASAASSIRGGLYDPEIETVVQVDVLLPLLGEALVFVNQTKRTLTLRHLYDLLAAIEDLDTVPSMIRSQCEEVLSTTLSAAHDPSNAQHGLLQKSTSNLTTASSQFSLIEFGTTDGQSAESSAVLVKGGGINETPRGWDWRRGFNKGANGQDVISVLRLGVAREIARAFVEGEVST</sequence>
<dbReference type="EMBL" id="ML979137">
    <property type="protein sequence ID" value="KAF1914271.1"/>
    <property type="molecule type" value="Genomic_DNA"/>
</dbReference>
<keyword evidence="4 9" id="KW-0509">mRNA transport</keyword>
<dbReference type="Proteomes" id="UP000800096">
    <property type="component" value="Unassembled WGS sequence"/>
</dbReference>
<dbReference type="GO" id="GO:0006606">
    <property type="term" value="P:protein import into nucleus"/>
    <property type="evidence" value="ECO:0007669"/>
    <property type="project" value="TreeGrafter"/>
</dbReference>
<reference evidence="11" key="1">
    <citation type="journal article" date="2020" name="Stud. Mycol.">
        <title>101 Dothideomycetes genomes: a test case for predicting lifestyles and emergence of pathogens.</title>
        <authorList>
            <person name="Haridas S."/>
            <person name="Albert R."/>
            <person name="Binder M."/>
            <person name="Bloem J."/>
            <person name="Labutti K."/>
            <person name="Salamov A."/>
            <person name="Andreopoulos B."/>
            <person name="Baker S."/>
            <person name="Barry K."/>
            <person name="Bills G."/>
            <person name="Bluhm B."/>
            <person name="Cannon C."/>
            <person name="Castanera R."/>
            <person name="Culley D."/>
            <person name="Daum C."/>
            <person name="Ezra D."/>
            <person name="Gonzalez J."/>
            <person name="Henrissat B."/>
            <person name="Kuo A."/>
            <person name="Liang C."/>
            <person name="Lipzen A."/>
            <person name="Lutzoni F."/>
            <person name="Magnuson J."/>
            <person name="Mondo S."/>
            <person name="Nolan M."/>
            <person name="Ohm R."/>
            <person name="Pangilinan J."/>
            <person name="Park H.-J."/>
            <person name="Ramirez L."/>
            <person name="Alfaro M."/>
            <person name="Sun H."/>
            <person name="Tritt A."/>
            <person name="Yoshinaga Y."/>
            <person name="Zwiers L.-H."/>
            <person name="Turgeon B."/>
            <person name="Goodwin S."/>
            <person name="Spatafora J."/>
            <person name="Crous P."/>
            <person name="Grigoriev I."/>
        </authorList>
    </citation>
    <scope>NUCLEOTIDE SEQUENCE</scope>
    <source>
        <strain evidence="11">HMLAC05119</strain>
    </source>
</reference>